<dbReference type="SUPFAM" id="SSF54909">
    <property type="entry name" value="Dimeric alpha+beta barrel"/>
    <property type="match status" value="1"/>
</dbReference>
<comment type="caution">
    <text evidence="5">The sequence shown here is derived from an EMBL/GenBank/DDBJ whole genome shotgun (WGS) entry which is preliminary data.</text>
</comment>
<dbReference type="Pfam" id="PF13404">
    <property type="entry name" value="HTH_AsnC-type"/>
    <property type="match status" value="1"/>
</dbReference>
<protein>
    <submittedName>
        <fullName evidence="5">AsnC family transcriptional regulator</fullName>
    </submittedName>
</protein>
<dbReference type="InterPro" id="IPR019887">
    <property type="entry name" value="Tscrpt_reg_AsnC/Lrp_C"/>
</dbReference>
<dbReference type="Pfam" id="PF01037">
    <property type="entry name" value="AsnC_trans_reg"/>
    <property type="match status" value="1"/>
</dbReference>
<keyword evidence="6" id="KW-1185">Reference proteome</keyword>
<proteinExistence type="predicted"/>
<dbReference type="InterPro" id="IPR036388">
    <property type="entry name" value="WH-like_DNA-bd_sf"/>
</dbReference>
<organism evidence="5 6">
    <name type="scientific">Microbacterium mangrovi</name>
    <dbReference type="NCBI Taxonomy" id="1348253"/>
    <lineage>
        <taxon>Bacteria</taxon>
        <taxon>Bacillati</taxon>
        <taxon>Actinomycetota</taxon>
        <taxon>Actinomycetes</taxon>
        <taxon>Micrococcales</taxon>
        <taxon>Microbacteriaceae</taxon>
        <taxon>Microbacterium</taxon>
    </lineage>
</organism>
<dbReference type="SMART" id="SM00344">
    <property type="entry name" value="HTH_ASNC"/>
    <property type="match status" value="1"/>
</dbReference>
<evidence type="ECO:0000256" key="3">
    <source>
        <dbReference type="ARBA" id="ARBA00023163"/>
    </source>
</evidence>
<dbReference type="RefSeq" id="WP_039397115.1">
    <property type="nucleotide sequence ID" value="NZ_JTDK01000006.1"/>
</dbReference>
<dbReference type="PANTHER" id="PTHR30154">
    <property type="entry name" value="LEUCINE-RESPONSIVE REGULATORY PROTEIN"/>
    <property type="match status" value="1"/>
</dbReference>
<dbReference type="CDD" id="cd00090">
    <property type="entry name" value="HTH_ARSR"/>
    <property type="match status" value="1"/>
</dbReference>
<dbReference type="Gene3D" id="1.10.10.10">
    <property type="entry name" value="Winged helix-like DNA-binding domain superfamily/Winged helix DNA-binding domain"/>
    <property type="match status" value="1"/>
</dbReference>
<evidence type="ECO:0000256" key="2">
    <source>
        <dbReference type="ARBA" id="ARBA00023125"/>
    </source>
</evidence>
<dbReference type="Proteomes" id="UP000031030">
    <property type="component" value="Unassembled WGS sequence"/>
</dbReference>
<keyword evidence="1" id="KW-0805">Transcription regulation</keyword>
<sequence>MELDRLDAALIRLLTDEPQLPVLECARRLGVARGTVTSRLARLHEGGVVEGIVPRVEPRGFGFALTAFCLVEIDQKIGHDDVARSLAEAIPEIIDMYTVTGASDMQLRVVAPDAELMQDVLDRIALVPGVARTASSIAMRTHFAGRTMPLVEHVVSRLP</sequence>
<feature type="domain" description="HTH asnC-type" evidence="4">
    <location>
        <begin position="3"/>
        <end position="64"/>
    </location>
</feature>
<keyword evidence="3" id="KW-0804">Transcription</keyword>
<reference evidence="5 6" key="1">
    <citation type="submission" date="2014-11" db="EMBL/GenBank/DDBJ databases">
        <title>Genome sequence of Microbacterium mangrovi MUSC 115(T).</title>
        <authorList>
            <person name="Lee L.-H."/>
        </authorList>
    </citation>
    <scope>NUCLEOTIDE SEQUENCE [LARGE SCALE GENOMIC DNA]</scope>
    <source>
        <strain evidence="5 6">MUSC 115</strain>
    </source>
</reference>
<dbReference type="GO" id="GO:0005829">
    <property type="term" value="C:cytosol"/>
    <property type="evidence" value="ECO:0007669"/>
    <property type="project" value="TreeGrafter"/>
</dbReference>
<evidence type="ECO:0000313" key="5">
    <source>
        <dbReference type="EMBL" id="KHK98524.1"/>
    </source>
</evidence>
<dbReference type="InterPro" id="IPR000485">
    <property type="entry name" value="AsnC-type_HTH_dom"/>
</dbReference>
<dbReference type="InterPro" id="IPR019888">
    <property type="entry name" value="Tscrpt_reg_AsnC-like"/>
</dbReference>
<gene>
    <name evidence="5" type="ORF">LK09_05955</name>
</gene>
<name>A0A0B2A4U0_9MICO</name>
<dbReference type="PROSITE" id="PS50956">
    <property type="entry name" value="HTH_ASNC_2"/>
    <property type="match status" value="1"/>
</dbReference>
<dbReference type="AlphaFoldDB" id="A0A0B2A4U0"/>
<dbReference type="GO" id="GO:0043565">
    <property type="term" value="F:sequence-specific DNA binding"/>
    <property type="evidence" value="ECO:0007669"/>
    <property type="project" value="InterPro"/>
</dbReference>
<evidence type="ECO:0000256" key="1">
    <source>
        <dbReference type="ARBA" id="ARBA00023015"/>
    </source>
</evidence>
<dbReference type="PANTHER" id="PTHR30154:SF34">
    <property type="entry name" value="TRANSCRIPTIONAL REGULATOR AZLB"/>
    <property type="match status" value="1"/>
</dbReference>
<dbReference type="GO" id="GO:0043200">
    <property type="term" value="P:response to amino acid"/>
    <property type="evidence" value="ECO:0007669"/>
    <property type="project" value="TreeGrafter"/>
</dbReference>
<dbReference type="InterPro" id="IPR011008">
    <property type="entry name" value="Dimeric_a/b-barrel"/>
</dbReference>
<accession>A0A0B2A4U0</accession>
<dbReference type="InterPro" id="IPR011991">
    <property type="entry name" value="ArsR-like_HTH"/>
</dbReference>
<dbReference type="PRINTS" id="PR00033">
    <property type="entry name" value="HTHASNC"/>
</dbReference>
<evidence type="ECO:0000313" key="6">
    <source>
        <dbReference type="Proteomes" id="UP000031030"/>
    </source>
</evidence>
<dbReference type="STRING" id="1348253.LK09_05955"/>
<dbReference type="EMBL" id="JTDK01000006">
    <property type="protein sequence ID" value="KHK98524.1"/>
    <property type="molecule type" value="Genomic_DNA"/>
</dbReference>
<keyword evidence="2" id="KW-0238">DNA-binding</keyword>
<dbReference type="InterPro" id="IPR036390">
    <property type="entry name" value="WH_DNA-bd_sf"/>
</dbReference>
<dbReference type="OrthoDB" id="9809462at2"/>
<evidence type="ECO:0000259" key="4">
    <source>
        <dbReference type="PROSITE" id="PS50956"/>
    </source>
</evidence>
<dbReference type="SUPFAM" id="SSF46785">
    <property type="entry name" value="Winged helix' DNA-binding domain"/>
    <property type="match status" value="1"/>
</dbReference>
<dbReference type="Gene3D" id="3.30.70.920">
    <property type="match status" value="1"/>
</dbReference>